<dbReference type="WBParaSite" id="ECPE_0000604101-mRNA-1">
    <property type="protein sequence ID" value="ECPE_0000604101-mRNA-1"/>
    <property type="gene ID" value="ECPE_0000604101"/>
</dbReference>
<reference evidence="10 11" key="2">
    <citation type="submission" date="2018-11" db="EMBL/GenBank/DDBJ databases">
        <authorList>
            <consortium name="Pathogen Informatics"/>
        </authorList>
    </citation>
    <scope>NUCLEOTIDE SEQUENCE [LARGE SCALE GENOMIC DNA]</scope>
    <source>
        <strain evidence="10 11">Egypt</strain>
    </source>
</reference>
<dbReference type="InterPro" id="IPR050391">
    <property type="entry name" value="Mito_Metabolite_Transporter"/>
</dbReference>
<evidence type="ECO:0000256" key="7">
    <source>
        <dbReference type="ARBA" id="ARBA00023136"/>
    </source>
</evidence>
<dbReference type="OrthoDB" id="448427at2759"/>
<keyword evidence="7 8" id="KW-0472">Membrane</keyword>
<evidence type="ECO:0000256" key="8">
    <source>
        <dbReference type="PROSITE-ProRule" id="PRU00282"/>
    </source>
</evidence>
<accession>A0A183AGE3</accession>
<gene>
    <name evidence="10" type="ORF">ECPE_LOCUS6028</name>
</gene>
<proteinExistence type="inferred from homology"/>
<dbReference type="Gene3D" id="1.50.40.10">
    <property type="entry name" value="Mitochondrial carrier domain"/>
    <property type="match status" value="1"/>
</dbReference>
<keyword evidence="5" id="KW-0677">Repeat</keyword>
<feature type="repeat" description="Solcar" evidence="8">
    <location>
        <begin position="131"/>
        <end position="222"/>
    </location>
</feature>
<protein>
    <submittedName>
        <fullName evidence="12">Mitochondrial carrier protein</fullName>
    </submittedName>
</protein>
<evidence type="ECO:0000256" key="1">
    <source>
        <dbReference type="ARBA" id="ARBA00004141"/>
    </source>
</evidence>
<dbReference type="PANTHER" id="PTHR45618">
    <property type="entry name" value="MITOCHONDRIAL DICARBOXYLATE CARRIER-RELATED"/>
    <property type="match status" value="1"/>
</dbReference>
<evidence type="ECO:0000313" key="12">
    <source>
        <dbReference type="WBParaSite" id="ECPE_0000604101-mRNA-1"/>
    </source>
</evidence>
<keyword evidence="4 8" id="KW-0812">Transmembrane</keyword>
<feature type="repeat" description="Solcar" evidence="8">
    <location>
        <begin position="17"/>
        <end position="124"/>
    </location>
</feature>
<keyword evidence="6" id="KW-1133">Transmembrane helix</keyword>
<dbReference type="EMBL" id="UZAN01042951">
    <property type="protein sequence ID" value="VDP77200.1"/>
    <property type="molecule type" value="Genomic_DNA"/>
</dbReference>
<evidence type="ECO:0000256" key="3">
    <source>
        <dbReference type="ARBA" id="ARBA00022448"/>
    </source>
</evidence>
<evidence type="ECO:0000256" key="4">
    <source>
        <dbReference type="ARBA" id="ARBA00022692"/>
    </source>
</evidence>
<dbReference type="PROSITE" id="PS50920">
    <property type="entry name" value="SOLCAR"/>
    <property type="match status" value="3"/>
</dbReference>
<reference evidence="12" key="1">
    <citation type="submission" date="2016-06" db="UniProtKB">
        <authorList>
            <consortium name="WormBaseParasite"/>
        </authorList>
    </citation>
    <scope>IDENTIFICATION</scope>
</reference>
<evidence type="ECO:0000313" key="11">
    <source>
        <dbReference type="Proteomes" id="UP000272942"/>
    </source>
</evidence>
<evidence type="ECO:0000256" key="9">
    <source>
        <dbReference type="RuleBase" id="RU000488"/>
    </source>
</evidence>
<feature type="repeat" description="Solcar" evidence="8">
    <location>
        <begin position="234"/>
        <end position="345"/>
    </location>
</feature>
<comment type="subcellular location">
    <subcellularLocation>
        <location evidence="1">Membrane</location>
        <topology evidence="1">Multi-pass membrane protein</topology>
    </subcellularLocation>
</comment>
<keyword evidence="3 9" id="KW-0813">Transport</keyword>
<evidence type="ECO:0000256" key="5">
    <source>
        <dbReference type="ARBA" id="ARBA00022737"/>
    </source>
</evidence>
<dbReference type="Proteomes" id="UP000272942">
    <property type="component" value="Unassembled WGS sequence"/>
</dbReference>
<dbReference type="InterPro" id="IPR023395">
    <property type="entry name" value="MCP_dom_sf"/>
</dbReference>
<sequence>MASKDVTIRKQSTKPIPRWYFGGLASAMAAGITHPLDLVKVIMQVFSGSWIRIVAFRLITLDVKPFRHVQETPGEKNPTFIRVAIRVLQSDGLLGLYNGISASLLRQVTYSLPRFGLYEVYKNSFGQSRQVTFYEQLGAAGVSGFIGGVCGQPADLINVRMQNDMKRPPAERRNYKHCFDGLIRVYRRGGLAELYSGVTMMAGRSALMTVGQAVGYDQWKRFLLWTGYFADVPSTHMCAGVGAAAAAVLLTQPFDVMKTRMQNAPPGHYSGLLSVAKDLMTGGIRTQAPNVNGTTAQPTLILANQSLTTRIFSFTAFFKGITPAFVRIGPHTILLFIFKEQLTIYIGYRRST</sequence>
<keyword evidence="11" id="KW-1185">Reference proteome</keyword>
<dbReference type="Pfam" id="PF00153">
    <property type="entry name" value="Mito_carr"/>
    <property type="match status" value="3"/>
</dbReference>
<dbReference type="InterPro" id="IPR018108">
    <property type="entry name" value="MCP_transmembrane"/>
</dbReference>
<dbReference type="AlphaFoldDB" id="A0A183AGE3"/>
<dbReference type="GO" id="GO:0016020">
    <property type="term" value="C:membrane"/>
    <property type="evidence" value="ECO:0007669"/>
    <property type="project" value="UniProtKB-SubCell"/>
</dbReference>
<comment type="similarity">
    <text evidence="2 9">Belongs to the mitochondrial carrier (TC 2.A.29) family.</text>
</comment>
<evidence type="ECO:0000256" key="6">
    <source>
        <dbReference type="ARBA" id="ARBA00022989"/>
    </source>
</evidence>
<organism evidence="12">
    <name type="scientific">Echinostoma caproni</name>
    <dbReference type="NCBI Taxonomy" id="27848"/>
    <lineage>
        <taxon>Eukaryota</taxon>
        <taxon>Metazoa</taxon>
        <taxon>Spiralia</taxon>
        <taxon>Lophotrochozoa</taxon>
        <taxon>Platyhelminthes</taxon>
        <taxon>Trematoda</taxon>
        <taxon>Digenea</taxon>
        <taxon>Plagiorchiida</taxon>
        <taxon>Echinostomata</taxon>
        <taxon>Echinostomatoidea</taxon>
        <taxon>Echinostomatidae</taxon>
        <taxon>Echinostoma</taxon>
    </lineage>
</organism>
<evidence type="ECO:0000313" key="10">
    <source>
        <dbReference type="EMBL" id="VDP77200.1"/>
    </source>
</evidence>
<dbReference type="SUPFAM" id="SSF103506">
    <property type="entry name" value="Mitochondrial carrier"/>
    <property type="match status" value="1"/>
</dbReference>
<name>A0A183AGE3_9TREM</name>
<evidence type="ECO:0000256" key="2">
    <source>
        <dbReference type="ARBA" id="ARBA00006375"/>
    </source>
</evidence>